<reference evidence="2" key="1">
    <citation type="submission" date="2020-05" db="EMBL/GenBank/DDBJ databases">
        <authorList>
            <person name="Chiriac C."/>
            <person name="Salcher M."/>
            <person name="Ghai R."/>
            <person name="Kavagutti S V."/>
        </authorList>
    </citation>
    <scope>NUCLEOTIDE SEQUENCE</scope>
</reference>
<gene>
    <name evidence="1" type="ORF">UFOPK1824_01001</name>
    <name evidence="2" type="ORF">UFOPK2340_00658</name>
    <name evidence="3" type="ORF">UFOPK2772_01214</name>
    <name evidence="4" type="ORF">UFOPK2850_01246</name>
    <name evidence="5" type="ORF">UFOPK3256_01297</name>
    <name evidence="6" type="ORF">UFOPK3982_01400</name>
</gene>
<name>A0A6J6MLZ6_9ZZZZ</name>
<dbReference type="EMBL" id="CAFBOO010000018">
    <property type="protein sequence ID" value="CAB4994639.1"/>
    <property type="molecule type" value="Genomic_DNA"/>
</dbReference>
<dbReference type="EMBL" id="CAEZZH010000019">
    <property type="protein sequence ID" value="CAB4762529.1"/>
    <property type="molecule type" value="Genomic_DNA"/>
</dbReference>
<dbReference type="EMBL" id="CAEZUM010000073">
    <property type="protein sequence ID" value="CAB4605108.1"/>
    <property type="molecule type" value="Genomic_DNA"/>
</dbReference>
<sequence length="581" mass="62548">MKKVLVALLSLTFILGSSTAVDAAIESVGDPGRAWSIPNDAERGMHVQEFIDFPPNEIASELTDNLRVRELKDDPTCKSTSDAKCIGRDLGYKAVVPKCLTADDINCTEDFGIIDSAGSKVSAKFGRFFPAKAMNEFSGDPSRHIPNGVAGSLYNLPQASHDGGDAYYVSVILSGSVWGSGKSSQPELNVRVTPVKLEQSNYYARSNDSEGAGWALIKDAYSGEVRWGHRDSGWEGDQYCVASSAQEKLCAQKYAFPAATRFYVTVRVSQLPVGWMHGRISSPDIEITTGSSYSKIEIQGNPIAVPAVYKMYRYPEMPSALKAMYDVEKGGYKPDCPADAKYCAGGRSGASTDPMGRNVIIAPDAWQASGMEQLKLWLPYVNDKATALLSFWSARTLGAQEMNGANRCFSDSTKITGIVSTNSTQYSAGPPAFNQADGTLDYKVASPHYGTTGDVFKGTYDLVMRSEVARCIYGFSKAPINATLSITSADGTPQLATTVIGEKNGWLYLQARNFEFSAPIIQAKLTQEAEVVVTPTPTPTPTPSASTKAPVKAVTITCIKGKMVKKVTAAKPKCPAGYKKK</sequence>
<evidence type="ECO:0000313" key="6">
    <source>
        <dbReference type="EMBL" id="CAB4994639.1"/>
    </source>
</evidence>
<accession>A0A6J6MLZ6</accession>
<evidence type="ECO:0000313" key="4">
    <source>
        <dbReference type="EMBL" id="CAB4762529.1"/>
    </source>
</evidence>
<organism evidence="2">
    <name type="scientific">freshwater metagenome</name>
    <dbReference type="NCBI Taxonomy" id="449393"/>
    <lineage>
        <taxon>unclassified sequences</taxon>
        <taxon>metagenomes</taxon>
        <taxon>ecological metagenomes</taxon>
    </lineage>
</organism>
<protein>
    <submittedName>
        <fullName evidence="2">Unannotated protein</fullName>
    </submittedName>
</protein>
<dbReference type="AlphaFoldDB" id="A0A6J6MLZ6"/>
<proteinExistence type="predicted"/>
<dbReference type="EMBL" id="CAFAZW010000025">
    <property type="protein sequence ID" value="CAB4844409.1"/>
    <property type="molecule type" value="Genomic_DNA"/>
</dbReference>
<dbReference type="EMBL" id="CAEZXC010000028">
    <property type="protein sequence ID" value="CAB4674519.1"/>
    <property type="molecule type" value="Genomic_DNA"/>
</dbReference>
<evidence type="ECO:0000313" key="3">
    <source>
        <dbReference type="EMBL" id="CAB4744293.1"/>
    </source>
</evidence>
<evidence type="ECO:0000313" key="1">
    <source>
        <dbReference type="EMBL" id="CAB4605108.1"/>
    </source>
</evidence>
<evidence type="ECO:0000313" key="5">
    <source>
        <dbReference type="EMBL" id="CAB4844409.1"/>
    </source>
</evidence>
<evidence type="ECO:0000313" key="2">
    <source>
        <dbReference type="EMBL" id="CAB4674519.1"/>
    </source>
</evidence>
<dbReference type="EMBL" id="CAEZYT010000105">
    <property type="protein sequence ID" value="CAB4744293.1"/>
    <property type="molecule type" value="Genomic_DNA"/>
</dbReference>